<evidence type="ECO:0000313" key="4">
    <source>
        <dbReference type="EMBL" id="BAC15383.1"/>
    </source>
</evidence>
<evidence type="ECO:0000256" key="1">
    <source>
        <dbReference type="ARBA" id="ARBA00022737"/>
    </source>
</evidence>
<evidence type="ECO:0000256" key="2">
    <source>
        <dbReference type="ARBA" id="ARBA00022803"/>
    </source>
</evidence>
<sequence length="420" mass="47981">MTDTNITKIAHLKTLVLNEKIEQSVAFAEEAITSQPNSPIGYVLKALHHYYINEQEEALSWANQAYELAPESEEALTIALAFYHETELQQAKWKNLTKTAIQLYPSNDYFHFMHALIHLNVDFHQSKKSYQEAIRLNPDNAEYYAYYAYMLYFLKENKEAQEHEEIALKKEPNNPAFLNRFALIAYDRRKYKKAQRLINKARQLDPENTVIRTSFKKIHPTENAVVRAKREINNVIQNTFATPAVWLWRNVFKENISVMLISFLLFVTEFVLLGVLTGRYGLALVAIYLLWGYISQQIARAKLSKAGFTMAELTLLWGRARTQSNIFADSSAKLQPMLPITDLENVLFNLWNSDNDEDTIKLEVATLDTASQEIASTSAVGNQEVAATTLTSEKEHAPWPTALLILLLAAAILLQFGPLF</sequence>
<keyword evidence="3" id="KW-0472">Membrane</keyword>
<dbReference type="Proteomes" id="UP000000822">
    <property type="component" value="Chromosome"/>
</dbReference>
<dbReference type="SMART" id="SM00028">
    <property type="entry name" value="TPR"/>
    <property type="match status" value="4"/>
</dbReference>
<reference evidence="4 5" key="1">
    <citation type="journal article" date="2001" name="FEMS Microbiol. Lett.">
        <title>Oceanobacillus iheyensis gen. nov., sp. nov., a deep-sea extremely halotolerant and alkaliphilic species isolated from a depth of 1050 m on the Iheya Ridge.</title>
        <authorList>
            <person name="Lu J."/>
            <person name="Nogi Y."/>
            <person name="Takami H."/>
        </authorList>
    </citation>
    <scope>NUCLEOTIDE SEQUENCE [LARGE SCALE GENOMIC DNA]</scope>
    <source>
        <strain evidence="5">DSM 14371 / CIP 107618 / JCM 11309 / KCTC 3954 / HTE831</strain>
    </source>
</reference>
<evidence type="ECO:0000256" key="3">
    <source>
        <dbReference type="SAM" id="Phobius"/>
    </source>
</evidence>
<name>Q8EL05_OCEIH</name>
<dbReference type="InterPro" id="IPR051685">
    <property type="entry name" value="Ycf3/AcsC/BcsC/TPR_MFPF"/>
</dbReference>
<feature type="transmembrane region" description="Helical" evidence="3">
    <location>
        <begin position="399"/>
        <end position="417"/>
    </location>
</feature>
<reference evidence="4 5" key="2">
    <citation type="journal article" date="2002" name="Nucleic Acids Res.">
        <title>Genome sequence of Oceanobacillus iheyensis isolated from the Iheya Ridge and its unexpected adaptive capabilities to extreme environments.</title>
        <authorList>
            <person name="Takami H."/>
            <person name="Takaki Y."/>
            <person name="Uchiyama I."/>
        </authorList>
    </citation>
    <scope>NUCLEOTIDE SEQUENCE [LARGE SCALE GENOMIC DNA]</scope>
    <source>
        <strain evidence="5">DSM 14371 / CIP 107618 / JCM 11309 / KCTC 3954 / HTE831</strain>
    </source>
</reference>
<keyword evidence="5" id="KW-1185">Reference proteome</keyword>
<keyword evidence="1" id="KW-0677">Repeat</keyword>
<dbReference type="KEGG" id="oih:OB3427"/>
<dbReference type="PANTHER" id="PTHR44943">
    <property type="entry name" value="CELLULOSE SYNTHASE OPERON PROTEIN C"/>
    <property type="match status" value="1"/>
</dbReference>
<dbReference type="eggNOG" id="COG0457">
    <property type="taxonomic scope" value="Bacteria"/>
</dbReference>
<dbReference type="OrthoDB" id="2940457at2"/>
<keyword evidence="2" id="KW-0802">TPR repeat</keyword>
<dbReference type="AlphaFoldDB" id="Q8EL05"/>
<protein>
    <submittedName>
        <fullName evidence="4">Uncharacterized protein</fullName>
    </submittedName>
</protein>
<dbReference type="STRING" id="221109.gene:10735679"/>
<dbReference type="HOGENOM" id="CLU_653516_0_0_9"/>
<dbReference type="RefSeq" id="WP_011067825.1">
    <property type="nucleotide sequence ID" value="NC_004193.1"/>
</dbReference>
<dbReference type="Pfam" id="PF13432">
    <property type="entry name" value="TPR_16"/>
    <property type="match status" value="1"/>
</dbReference>
<dbReference type="InterPro" id="IPR011990">
    <property type="entry name" value="TPR-like_helical_dom_sf"/>
</dbReference>
<dbReference type="SUPFAM" id="SSF48452">
    <property type="entry name" value="TPR-like"/>
    <property type="match status" value="2"/>
</dbReference>
<gene>
    <name evidence="4" type="ordered locus">OB3427</name>
</gene>
<proteinExistence type="predicted"/>
<organism evidence="4 5">
    <name type="scientific">Oceanobacillus iheyensis (strain DSM 14371 / CIP 107618 / JCM 11309 / KCTC 3954 / HTE831)</name>
    <dbReference type="NCBI Taxonomy" id="221109"/>
    <lineage>
        <taxon>Bacteria</taxon>
        <taxon>Bacillati</taxon>
        <taxon>Bacillota</taxon>
        <taxon>Bacilli</taxon>
        <taxon>Bacillales</taxon>
        <taxon>Bacillaceae</taxon>
        <taxon>Oceanobacillus</taxon>
    </lineage>
</organism>
<dbReference type="InterPro" id="IPR019734">
    <property type="entry name" value="TPR_rpt"/>
</dbReference>
<evidence type="ECO:0000313" key="5">
    <source>
        <dbReference type="Proteomes" id="UP000000822"/>
    </source>
</evidence>
<accession>Q8EL05</accession>
<dbReference type="EMBL" id="BA000028">
    <property type="protein sequence ID" value="BAC15383.1"/>
    <property type="molecule type" value="Genomic_DNA"/>
</dbReference>
<dbReference type="Gene3D" id="1.25.40.10">
    <property type="entry name" value="Tetratricopeptide repeat domain"/>
    <property type="match status" value="1"/>
</dbReference>
<dbReference type="PANTHER" id="PTHR44943:SF8">
    <property type="entry name" value="TPR REPEAT-CONTAINING PROTEIN MJ0263"/>
    <property type="match status" value="1"/>
</dbReference>
<keyword evidence="3" id="KW-1133">Transmembrane helix</keyword>
<keyword evidence="3" id="KW-0812">Transmembrane</keyword>